<gene>
    <name evidence="3" type="ORF">PILCRDRAFT_1516</name>
</gene>
<feature type="compositionally biased region" description="Acidic residues" evidence="1">
    <location>
        <begin position="994"/>
        <end position="1007"/>
    </location>
</feature>
<feature type="compositionally biased region" description="Basic residues" evidence="1">
    <location>
        <begin position="718"/>
        <end position="727"/>
    </location>
</feature>
<evidence type="ECO:0000259" key="2">
    <source>
        <dbReference type="Pfam" id="PF20231"/>
    </source>
</evidence>
<name>A0A0C3CKG6_PILCF</name>
<dbReference type="Pfam" id="PF20231">
    <property type="entry name" value="DUF6589"/>
    <property type="match status" value="1"/>
</dbReference>
<accession>A0A0C3CKG6</accession>
<dbReference type="InParanoid" id="A0A0C3CKG6"/>
<evidence type="ECO:0000313" key="4">
    <source>
        <dbReference type="Proteomes" id="UP000054166"/>
    </source>
</evidence>
<dbReference type="STRING" id="765440.A0A0C3CKG6"/>
<protein>
    <recommendedName>
        <fullName evidence="2">DUF6589 domain-containing protein</fullName>
    </recommendedName>
</protein>
<evidence type="ECO:0000313" key="3">
    <source>
        <dbReference type="EMBL" id="KIM90147.1"/>
    </source>
</evidence>
<feature type="region of interest" description="Disordered" evidence="1">
    <location>
        <begin position="990"/>
        <end position="1086"/>
    </location>
</feature>
<dbReference type="HOGENOM" id="CLU_006728_0_0_1"/>
<organism evidence="3 4">
    <name type="scientific">Piloderma croceum (strain F 1598)</name>
    <dbReference type="NCBI Taxonomy" id="765440"/>
    <lineage>
        <taxon>Eukaryota</taxon>
        <taxon>Fungi</taxon>
        <taxon>Dikarya</taxon>
        <taxon>Basidiomycota</taxon>
        <taxon>Agaricomycotina</taxon>
        <taxon>Agaricomycetes</taxon>
        <taxon>Agaricomycetidae</taxon>
        <taxon>Atheliales</taxon>
        <taxon>Atheliaceae</taxon>
        <taxon>Piloderma</taxon>
    </lineage>
</organism>
<keyword evidence="4" id="KW-1185">Reference proteome</keyword>
<feature type="region of interest" description="Disordered" evidence="1">
    <location>
        <begin position="718"/>
        <end position="759"/>
    </location>
</feature>
<dbReference type="InterPro" id="IPR046496">
    <property type="entry name" value="DUF6589"/>
</dbReference>
<proteinExistence type="predicted"/>
<evidence type="ECO:0000256" key="1">
    <source>
        <dbReference type="SAM" id="MobiDB-lite"/>
    </source>
</evidence>
<feature type="compositionally biased region" description="Acidic residues" evidence="1">
    <location>
        <begin position="1026"/>
        <end position="1086"/>
    </location>
</feature>
<feature type="region of interest" description="Disordered" evidence="1">
    <location>
        <begin position="1"/>
        <end position="41"/>
    </location>
</feature>
<dbReference type="AlphaFoldDB" id="A0A0C3CKG6"/>
<dbReference type="EMBL" id="KN832973">
    <property type="protein sequence ID" value="KIM90147.1"/>
    <property type="molecule type" value="Genomic_DNA"/>
</dbReference>
<dbReference type="OrthoDB" id="3256296at2759"/>
<reference evidence="3 4" key="1">
    <citation type="submission" date="2014-04" db="EMBL/GenBank/DDBJ databases">
        <authorList>
            <consortium name="DOE Joint Genome Institute"/>
            <person name="Kuo A."/>
            <person name="Tarkka M."/>
            <person name="Buscot F."/>
            <person name="Kohler A."/>
            <person name="Nagy L.G."/>
            <person name="Floudas D."/>
            <person name="Copeland A."/>
            <person name="Barry K.W."/>
            <person name="Cichocki N."/>
            <person name="Veneault-Fourrey C."/>
            <person name="LaButti K."/>
            <person name="Lindquist E.A."/>
            <person name="Lipzen A."/>
            <person name="Lundell T."/>
            <person name="Morin E."/>
            <person name="Murat C."/>
            <person name="Sun H."/>
            <person name="Tunlid A."/>
            <person name="Henrissat B."/>
            <person name="Grigoriev I.V."/>
            <person name="Hibbett D.S."/>
            <person name="Martin F."/>
            <person name="Nordberg H.P."/>
            <person name="Cantor M.N."/>
            <person name="Hua S.X."/>
        </authorList>
    </citation>
    <scope>NUCLEOTIDE SEQUENCE [LARGE SCALE GENOMIC DNA]</scope>
    <source>
        <strain evidence="3 4">F 1598</strain>
    </source>
</reference>
<dbReference type="Proteomes" id="UP000054166">
    <property type="component" value="Unassembled WGS sequence"/>
</dbReference>
<sequence>MASVNEPRNGQRGPGWVQGNSVYTQNISSPHQTPALHHRASTGQLNQVAYPGTPIPVVQSPYPQWNQSPGISPHWHPAPMAAQYLNYNQVMPPPAFRVPFATPSTPTPSRSGSAAPKPYTKKLKIEQKLAVVFNAIDKDAHWTFSEFMYYAFRHATIISRFLAGRDKYCVSQILASWMQTPDGRPRSSEDLKNMYSPSTPFLDIGPARPAITSFAVQLVEKKLIQERTVAVRPSSGLYASVTAKSADQTLSWDDVGLTTVADVTEVLKKHQPLTWHYLMQLTTPKARKRKGMVIARKYRPPEVVCTHLLSSIDFCYTENACRLPKIRGILYFACGAQHTLFNMNSRIGSTSAYSTVYSTLRGLSDHEARATEALGRDPNSWPILRLDNVQSYSKRRDLRMGRVNQMRIGTAATMMEAEDFLPAAMDVDDRHARIAENKRKDITVPLLLALVDNTHADMLGALQWLQVLVNYVPELSGYKAKVSELYRTKVHPLATNAKNEAKTTELKDALLDFLGQMGQRDHDYLRKLILAGGDGLTYEKLLQLQRYMQFHGDAFQSLELLVPILELWHLEWTDLSRIYEIHWGDYLSANDPGTLRNSAAEIGRKEPANLTKVDYYPYMQLAYLILDIRMLDCWRIGLGANDLFTYFENKSGAEQLPSLDTLEATAKDLNRRYSSLRAYHRALLEHDSNNPYSVKLGSPWTPPTAEESSQNIVSGIATKKRRARKKKNADTNKSTEEANMTVASGGKKRKKVASSTAAAESAPSFQGDRSLAKSIMFMHETMVSREAAYAVAEGDIGRAYECVKMMLFTFAGSSHVKYATYTLEMICTLEWESSPALQDGILLNWLVNTEGLPGNFVEGDLHQEHYNGELDESRDHNDAEWDGNLMRNVCSRNIHHFLWLKKEWGQGLGLAKKGGKHVEPHTKPEVRKLLQKYQDEELHLFRPGRRYNDADVDDFSRGYKKLQEGALQKWIAETTRTLGLMQELEHLVATSNDKDEEGSPDDEENEVELTPGQCYMDNGELVIETSDLEDQEQSNEDDDPYRTEDDDTAMETDGLEDEDDEADDEFAEVEFDEEYDDSGGDDGGDM</sequence>
<feature type="domain" description="DUF6589" evidence="2">
    <location>
        <begin position="437"/>
        <end position="917"/>
    </location>
</feature>
<reference evidence="4" key="2">
    <citation type="submission" date="2015-01" db="EMBL/GenBank/DDBJ databases">
        <title>Evolutionary Origins and Diversification of the Mycorrhizal Mutualists.</title>
        <authorList>
            <consortium name="DOE Joint Genome Institute"/>
            <consortium name="Mycorrhizal Genomics Consortium"/>
            <person name="Kohler A."/>
            <person name="Kuo A."/>
            <person name="Nagy L.G."/>
            <person name="Floudas D."/>
            <person name="Copeland A."/>
            <person name="Barry K.W."/>
            <person name="Cichocki N."/>
            <person name="Veneault-Fourrey C."/>
            <person name="LaButti K."/>
            <person name="Lindquist E.A."/>
            <person name="Lipzen A."/>
            <person name="Lundell T."/>
            <person name="Morin E."/>
            <person name="Murat C."/>
            <person name="Riley R."/>
            <person name="Ohm R."/>
            <person name="Sun H."/>
            <person name="Tunlid A."/>
            <person name="Henrissat B."/>
            <person name="Grigoriev I.V."/>
            <person name="Hibbett D.S."/>
            <person name="Martin F."/>
        </authorList>
    </citation>
    <scope>NUCLEOTIDE SEQUENCE [LARGE SCALE GENOMIC DNA]</scope>
    <source>
        <strain evidence="4">F 1598</strain>
    </source>
</reference>
<feature type="compositionally biased region" description="Polar residues" evidence="1">
    <location>
        <begin position="18"/>
        <end position="32"/>
    </location>
</feature>